<dbReference type="EMBL" id="MT141277">
    <property type="protein sequence ID" value="QJA57515.1"/>
    <property type="molecule type" value="Genomic_DNA"/>
</dbReference>
<gene>
    <name evidence="1" type="ORF">MM415B01629_0017</name>
</gene>
<sequence length="63" mass="7311">MAIKTRASAYEWSTKHELAFIDTLSPKQIQGYAQGALKRIHWGKINSREVYKRIEKYLSNVVS</sequence>
<proteinExistence type="predicted"/>
<reference evidence="1" key="1">
    <citation type="submission" date="2020-03" db="EMBL/GenBank/DDBJ databases">
        <title>The deep terrestrial virosphere.</title>
        <authorList>
            <person name="Holmfeldt K."/>
            <person name="Nilsson E."/>
            <person name="Simone D."/>
            <person name="Lopez-Fernandez M."/>
            <person name="Wu X."/>
            <person name="de Brujin I."/>
            <person name="Lundin D."/>
            <person name="Andersson A."/>
            <person name="Bertilsson S."/>
            <person name="Dopson M."/>
        </authorList>
    </citation>
    <scope>NUCLEOTIDE SEQUENCE</scope>
    <source>
        <strain evidence="1">MM415B01629</strain>
    </source>
</reference>
<organism evidence="1">
    <name type="scientific">viral metagenome</name>
    <dbReference type="NCBI Taxonomy" id="1070528"/>
    <lineage>
        <taxon>unclassified sequences</taxon>
        <taxon>metagenomes</taxon>
        <taxon>organismal metagenomes</taxon>
    </lineage>
</organism>
<name>A0A6M3IJK7_9ZZZZ</name>
<protein>
    <submittedName>
        <fullName evidence="1">Uncharacterized protein</fullName>
    </submittedName>
</protein>
<evidence type="ECO:0000313" key="1">
    <source>
        <dbReference type="EMBL" id="QJA57515.1"/>
    </source>
</evidence>
<dbReference type="AlphaFoldDB" id="A0A6M3IJK7"/>
<accession>A0A6M3IJK7</accession>